<dbReference type="GO" id="GO:0055038">
    <property type="term" value="C:recycling endosome membrane"/>
    <property type="evidence" value="ECO:0007669"/>
    <property type="project" value="TreeGrafter"/>
</dbReference>
<comment type="similarity">
    <text evidence="2 7">Belongs to the SCAMP family.</text>
</comment>
<protein>
    <recommendedName>
        <fullName evidence="7">Secretory carrier-associated membrane protein</fullName>
        <shortName evidence="7">Secretory carrier membrane protein</shortName>
    </recommendedName>
</protein>
<accession>A0A7C9CW33</accession>
<feature type="transmembrane region" description="Helical" evidence="7">
    <location>
        <begin position="169"/>
        <end position="190"/>
    </location>
</feature>
<dbReference type="GO" id="GO:0015031">
    <property type="term" value="P:protein transport"/>
    <property type="evidence" value="ECO:0007669"/>
    <property type="project" value="InterPro"/>
</dbReference>
<dbReference type="EMBL" id="GISG01049701">
    <property type="protein sequence ID" value="MBA4624964.1"/>
    <property type="molecule type" value="Transcribed_RNA"/>
</dbReference>
<keyword evidence="6 7" id="KW-0968">Cytoplasmic vesicle</keyword>
<keyword evidence="7" id="KW-0813">Transport</keyword>
<proteinExistence type="inferred from homology"/>
<dbReference type="PANTHER" id="PTHR10687:SF76">
    <property type="entry name" value="SECRETORY CARRIER-ASSOCIATED MEMBRANE PROTEIN 1"/>
    <property type="match status" value="1"/>
</dbReference>
<dbReference type="PANTHER" id="PTHR10687">
    <property type="entry name" value="SECRETORY CARRIER-ASSOCIATED MEMBRANE PROTEIN SCAMP"/>
    <property type="match status" value="1"/>
</dbReference>
<keyword evidence="3 7" id="KW-0812">Transmembrane</keyword>
<evidence type="ECO:0000313" key="9">
    <source>
        <dbReference type="EMBL" id="MBA4624964.1"/>
    </source>
</evidence>
<dbReference type="Pfam" id="PF04144">
    <property type="entry name" value="SCAMP"/>
    <property type="match status" value="1"/>
</dbReference>
<evidence type="ECO:0000256" key="5">
    <source>
        <dbReference type="ARBA" id="ARBA00023136"/>
    </source>
</evidence>
<organism evidence="9">
    <name type="scientific">Opuntia streptacantha</name>
    <name type="common">Prickly pear cactus</name>
    <name type="synonym">Opuntia cardona</name>
    <dbReference type="NCBI Taxonomy" id="393608"/>
    <lineage>
        <taxon>Eukaryota</taxon>
        <taxon>Viridiplantae</taxon>
        <taxon>Streptophyta</taxon>
        <taxon>Embryophyta</taxon>
        <taxon>Tracheophyta</taxon>
        <taxon>Spermatophyta</taxon>
        <taxon>Magnoliopsida</taxon>
        <taxon>eudicotyledons</taxon>
        <taxon>Gunneridae</taxon>
        <taxon>Pentapetalae</taxon>
        <taxon>Caryophyllales</taxon>
        <taxon>Cactineae</taxon>
        <taxon>Cactaceae</taxon>
        <taxon>Opuntioideae</taxon>
        <taxon>Opuntia</taxon>
    </lineage>
</organism>
<dbReference type="GO" id="GO:0032588">
    <property type="term" value="C:trans-Golgi network membrane"/>
    <property type="evidence" value="ECO:0007669"/>
    <property type="project" value="TreeGrafter"/>
</dbReference>
<comment type="subcellular location">
    <subcellularLocation>
        <location evidence="7">Cell membrane</location>
        <topology evidence="7">Multi-pass membrane protein</topology>
    </subcellularLocation>
    <subcellularLocation>
        <location evidence="7">Cytoplasmic vesicle</location>
        <location evidence="7">Secretory vesicle membrane</location>
        <topology evidence="7">Multi-pass membrane protein</topology>
    </subcellularLocation>
</comment>
<reference evidence="9" key="1">
    <citation type="journal article" date="2013" name="J. Plant Res.">
        <title>Effect of fungi and light on seed germination of three Opuntia species from semiarid lands of central Mexico.</title>
        <authorList>
            <person name="Delgado-Sanchez P."/>
            <person name="Jimenez-Bremont J.F."/>
            <person name="Guerrero-Gonzalez Mde L."/>
            <person name="Flores J."/>
        </authorList>
    </citation>
    <scope>NUCLEOTIDE SEQUENCE</scope>
    <source>
        <tissue evidence="9">Cladode</tissue>
    </source>
</reference>
<dbReference type="GO" id="GO:0030658">
    <property type="term" value="C:transport vesicle membrane"/>
    <property type="evidence" value="ECO:0007669"/>
    <property type="project" value="UniProtKB-SubCell"/>
</dbReference>
<feature type="region of interest" description="Disordered" evidence="8">
    <location>
        <begin position="1"/>
        <end position="54"/>
    </location>
</feature>
<evidence type="ECO:0000256" key="6">
    <source>
        <dbReference type="ARBA" id="ARBA00023329"/>
    </source>
</evidence>
<keyword evidence="4 7" id="KW-1133">Transmembrane helix</keyword>
<evidence type="ECO:0000256" key="4">
    <source>
        <dbReference type="ARBA" id="ARBA00022989"/>
    </source>
</evidence>
<dbReference type="AlphaFoldDB" id="A0A7C9CW33"/>
<name>A0A7C9CW33_OPUST</name>
<reference evidence="9" key="2">
    <citation type="submission" date="2020-07" db="EMBL/GenBank/DDBJ databases">
        <authorList>
            <person name="Vera ALvarez R."/>
            <person name="Arias-Moreno D.M."/>
            <person name="Jimenez-Jacinto V."/>
            <person name="Jimenez-Bremont J.F."/>
            <person name="Swaminathan K."/>
            <person name="Moose S.P."/>
            <person name="Guerrero-Gonzalez M.L."/>
            <person name="Marino-Ramirez L."/>
            <person name="Landsman D."/>
            <person name="Rodriguez-Kessler M."/>
            <person name="Delgado-Sanchez P."/>
        </authorList>
    </citation>
    <scope>NUCLEOTIDE SEQUENCE</scope>
    <source>
        <tissue evidence="9">Cladode</tissue>
    </source>
</reference>
<sequence length="302" mass="34094">MAYSIDEDVNPFADPSNRGKGSGRSNYSGGAFYMPNPGSVPPAPNSMLSPLPPERADYDRGATVDIPLANGTDIKKREMELQAREAELLRREEELKRREDAIAQAGIMLEVKNWPPFFPLIHHDIAKDIPIHLQKLQYLAFTTFLGLAFCLLWNFIAITIAWIKGEGVKIWLLSVIYIITCIPGAYFLWYRPLYRAMRTDGALYFGWFFFGYMLHIIFCLVAAVAPAIFFDGKSLTGVLPAISLMSYSYALGVLYFTGFAFFVLEVLLSIWVVQQVYTYFRGSGKAVEMKKEAARQTMMTAL</sequence>
<evidence type="ECO:0000256" key="2">
    <source>
        <dbReference type="ARBA" id="ARBA00010482"/>
    </source>
</evidence>
<feature type="transmembrane region" description="Helical" evidence="7">
    <location>
        <begin position="138"/>
        <end position="163"/>
    </location>
</feature>
<evidence type="ECO:0000256" key="8">
    <source>
        <dbReference type="SAM" id="MobiDB-lite"/>
    </source>
</evidence>
<keyword evidence="7" id="KW-1003">Cell membrane</keyword>
<feature type="transmembrane region" description="Helical" evidence="7">
    <location>
        <begin position="249"/>
        <end position="273"/>
    </location>
</feature>
<evidence type="ECO:0000256" key="1">
    <source>
        <dbReference type="ARBA" id="ARBA00004003"/>
    </source>
</evidence>
<dbReference type="InterPro" id="IPR007273">
    <property type="entry name" value="SCAMP"/>
</dbReference>
<dbReference type="GO" id="GO:0005886">
    <property type="term" value="C:plasma membrane"/>
    <property type="evidence" value="ECO:0007669"/>
    <property type="project" value="UniProtKB-SubCell"/>
</dbReference>
<evidence type="ECO:0000256" key="3">
    <source>
        <dbReference type="ARBA" id="ARBA00022692"/>
    </source>
</evidence>
<feature type="transmembrane region" description="Helical" evidence="7">
    <location>
        <begin position="202"/>
        <end position="229"/>
    </location>
</feature>
<keyword evidence="5 7" id="KW-0472">Membrane</keyword>
<comment type="function">
    <text evidence="1 7">Probably involved in membrane trafficking.</text>
</comment>
<evidence type="ECO:0000256" key="7">
    <source>
        <dbReference type="RuleBase" id="RU363122"/>
    </source>
</evidence>